<reference evidence="1 2" key="1">
    <citation type="journal article" date="2019" name="Sci. Rep.">
        <title>Orb-weaving spider Araneus ventricosus genome elucidates the spidroin gene catalogue.</title>
        <authorList>
            <person name="Kono N."/>
            <person name="Nakamura H."/>
            <person name="Ohtoshi R."/>
            <person name="Moran D.A.P."/>
            <person name="Shinohara A."/>
            <person name="Yoshida Y."/>
            <person name="Fujiwara M."/>
            <person name="Mori M."/>
            <person name="Tomita M."/>
            <person name="Arakawa K."/>
        </authorList>
    </citation>
    <scope>NUCLEOTIDE SEQUENCE [LARGE SCALE GENOMIC DNA]</scope>
</reference>
<protein>
    <submittedName>
        <fullName evidence="1">Uncharacterized protein</fullName>
    </submittedName>
</protein>
<dbReference type="Proteomes" id="UP000499080">
    <property type="component" value="Unassembled WGS sequence"/>
</dbReference>
<keyword evidence="2" id="KW-1185">Reference proteome</keyword>
<evidence type="ECO:0000313" key="1">
    <source>
        <dbReference type="EMBL" id="GBL83409.1"/>
    </source>
</evidence>
<dbReference type="EMBL" id="BGPR01000032">
    <property type="protein sequence ID" value="GBL83409.1"/>
    <property type="molecule type" value="Genomic_DNA"/>
</dbReference>
<organism evidence="1 2">
    <name type="scientific">Araneus ventricosus</name>
    <name type="common">Orbweaver spider</name>
    <name type="synonym">Epeira ventricosa</name>
    <dbReference type="NCBI Taxonomy" id="182803"/>
    <lineage>
        <taxon>Eukaryota</taxon>
        <taxon>Metazoa</taxon>
        <taxon>Ecdysozoa</taxon>
        <taxon>Arthropoda</taxon>
        <taxon>Chelicerata</taxon>
        <taxon>Arachnida</taxon>
        <taxon>Araneae</taxon>
        <taxon>Araneomorphae</taxon>
        <taxon>Entelegynae</taxon>
        <taxon>Araneoidea</taxon>
        <taxon>Araneidae</taxon>
        <taxon>Araneus</taxon>
    </lineage>
</organism>
<gene>
    <name evidence="1" type="ORF">AVEN_110711_1</name>
</gene>
<name>A0A4Y2AVW2_ARAVE</name>
<sequence length="136" mass="15943">MSREVMYGKRGIPLKRLVTGSESRSALLTMEVEICKFRPQAVPKKAKIVIRDIKSATIRYKLSEGSWWPGGRVYDLELEDCQFKTRIDRRSTIYAGQEHVQSAILGQTSLHWRDEKVWKMEGRMFVHFQIVRMIIK</sequence>
<comment type="caution">
    <text evidence="1">The sequence shown here is derived from an EMBL/GenBank/DDBJ whole genome shotgun (WGS) entry which is preliminary data.</text>
</comment>
<accession>A0A4Y2AVW2</accession>
<dbReference type="AlphaFoldDB" id="A0A4Y2AVW2"/>
<proteinExistence type="predicted"/>
<evidence type="ECO:0000313" key="2">
    <source>
        <dbReference type="Proteomes" id="UP000499080"/>
    </source>
</evidence>